<feature type="non-terminal residue" evidence="1">
    <location>
        <position position="232"/>
    </location>
</feature>
<dbReference type="AlphaFoldDB" id="A0AAD7ZIM2"/>
<organism evidence="1 2">
    <name type="scientific">Diploptera punctata</name>
    <name type="common">Pacific beetle cockroach</name>
    <dbReference type="NCBI Taxonomy" id="6984"/>
    <lineage>
        <taxon>Eukaryota</taxon>
        <taxon>Metazoa</taxon>
        <taxon>Ecdysozoa</taxon>
        <taxon>Arthropoda</taxon>
        <taxon>Hexapoda</taxon>
        <taxon>Insecta</taxon>
        <taxon>Pterygota</taxon>
        <taxon>Neoptera</taxon>
        <taxon>Polyneoptera</taxon>
        <taxon>Dictyoptera</taxon>
        <taxon>Blattodea</taxon>
        <taxon>Blaberoidea</taxon>
        <taxon>Blaberidae</taxon>
        <taxon>Diplopterinae</taxon>
        <taxon>Diploptera</taxon>
    </lineage>
</organism>
<dbReference type="Proteomes" id="UP001233999">
    <property type="component" value="Unassembled WGS sequence"/>
</dbReference>
<reference evidence="1" key="2">
    <citation type="submission" date="2023-05" db="EMBL/GenBank/DDBJ databases">
        <authorList>
            <person name="Fouks B."/>
        </authorList>
    </citation>
    <scope>NUCLEOTIDE SEQUENCE</scope>
    <source>
        <strain evidence="1">Stay&amp;Tobe</strain>
        <tissue evidence="1">Testes</tissue>
    </source>
</reference>
<dbReference type="EMBL" id="JASPKZ010008026">
    <property type="protein sequence ID" value="KAJ9581101.1"/>
    <property type="molecule type" value="Genomic_DNA"/>
</dbReference>
<name>A0AAD7ZIM2_DIPPU</name>
<accession>A0AAD7ZIM2</accession>
<evidence type="ECO:0000313" key="1">
    <source>
        <dbReference type="EMBL" id="KAJ9581101.1"/>
    </source>
</evidence>
<proteinExistence type="predicted"/>
<keyword evidence="2" id="KW-1185">Reference proteome</keyword>
<protein>
    <submittedName>
        <fullName evidence="1">Uncharacterized protein</fullName>
    </submittedName>
</protein>
<feature type="non-terminal residue" evidence="1">
    <location>
        <position position="1"/>
    </location>
</feature>
<gene>
    <name evidence="1" type="ORF">L9F63_023722</name>
</gene>
<sequence length="232" mass="26405">VNLTGNFKVHQFLLFALYIQKSEKKKLMNFEIPGEKDSSSRRQNNGQQYEIHDHYYDLDTGSTYDVFAAEMSFLSLNIPLVTVLFFFQKPDIHKIGGKLVIRIPRRELAAIFICDIFRGSISVARASISKKSSKHSSVPLNDFPVILAARIAATNDFRRVFMGYACYVEVRSQFSLSSRTFSFACMDSLRSTGGVLENLEVLALTINVGRSLLQQLKITTLNWYAVLQKEKR</sequence>
<evidence type="ECO:0000313" key="2">
    <source>
        <dbReference type="Proteomes" id="UP001233999"/>
    </source>
</evidence>
<comment type="caution">
    <text evidence="1">The sequence shown here is derived from an EMBL/GenBank/DDBJ whole genome shotgun (WGS) entry which is preliminary data.</text>
</comment>
<reference evidence="1" key="1">
    <citation type="journal article" date="2023" name="IScience">
        <title>Live-bearing cockroach genome reveals convergent evolutionary mechanisms linked to viviparity in insects and beyond.</title>
        <authorList>
            <person name="Fouks B."/>
            <person name="Harrison M.C."/>
            <person name="Mikhailova A.A."/>
            <person name="Marchal E."/>
            <person name="English S."/>
            <person name="Carruthers M."/>
            <person name="Jennings E.C."/>
            <person name="Chiamaka E.L."/>
            <person name="Frigard R.A."/>
            <person name="Pippel M."/>
            <person name="Attardo G.M."/>
            <person name="Benoit J.B."/>
            <person name="Bornberg-Bauer E."/>
            <person name="Tobe S.S."/>
        </authorList>
    </citation>
    <scope>NUCLEOTIDE SEQUENCE</scope>
    <source>
        <strain evidence="1">Stay&amp;Tobe</strain>
    </source>
</reference>